<evidence type="ECO:0000256" key="1">
    <source>
        <dbReference type="ARBA" id="ARBA00022737"/>
    </source>
</evidence>
<dbReference type="Proteomes" id="UP000051012">
    <property type="component" value="Unassembled WGS sequence"/>
</dbReference>
<dbReference type="InterPro" id="IPR008930">
    <property type="entry name" value="Terpenoid_cyclase/PrenylTrfase"/>
</dbReference>
<dbReference type="InterPro" id="IPR001330">
    <property type="entry name" value="Prenyltrans"/>
</dbReference>
<dbReference type="EMBL" id="LJNI01000040">
    <property type="protein sequence ID" value="KPJ73165.1"/>
    <property type="molecule type" value="Genomic_DNA"/>
</dbReference>
<feature type="non-terminal residue" evidence="3">
    <location>
        <position position="246"/>
    </location>
</feature>
<proteinExistence type="predicted"/>
<dbReference type="GO" id="GO:0003824">
    <property type="term" value="F:catalytic activity"/>
    <property type="evidence" value="ECO:0007669"/>
    <property type="project" value="InterPro"/>
</dbReference>
<dbReference type="AlphaFoldDB" id="A0A0S7YEH9"/>
<evidence type="ECO:0000313" key="4">
    <source>
        <dbReference type="Proteomes" id="UP000051012"/>
    </source>
</evidence>
<dbReference type="Pfam" id="PF00432">
    <property type="entry name" value="Prenyltrans"/>
    <property type="match status" value="1"/>
</dbReference>
<organism evidence="3 4">
    <name type="scientific">candidate division TA06 bacterium DG_78</name>
    <dbReference type="NCBI Taxonomy" id="1703772"/>
    <lineage>
        <taxon>Bacteria</taxon>
        <taxon>Bacteria division TA06</taxon>
    </lineage>
</organism>
<evidence type="ECO:0000259" key="2">
    <source>
        <dbReference type="Pfam" id="PF00432"/>
    </source>
</evidence>
<sequence length="246" mass="28626">MNIKDKRVIDWLLEEENPSVRYFTLRDILKIKDSNRTVKEAKAAIPRSKIITKLFSKQHKQGYWREPGNPYLPKYKSSYWTIMILGQLGMDKKDERVKRSCEYIFHFQHDEGGFSSETKKTALRVYNWHRSRGRKMPPRDKWISSHIFEGQLSCLTGNITAALIRLGYKSDPRVKKALAWLVKIQNADGGWLCPYWRAHVRDTHGCFSGTICPLEAFSEVAASDLTKAMKETIARGAEFLLMHRLF</sequence>
<dbReference type="Gene3D" id="1.50.10.20">
    <property type="match status" value="2"/>
</dbReference>
<reference evidence="3 4" key="1">
    <citation type="journal article" date="2015" name="Microbiome">
        <title>Genomic resolution of linkages in carbon, nitrogen, and sulfur cycling among widespread estuary sediment bacteria.</title>
        <authorList>
            <person name="Baker B.J."/>
            <person name="Lazar C.S."/>
            <person name="Teske A.P."/>
            <person name="Dick G.J."/>
        </authorList>
    </citation>
    <scope>NUCLEOTIDE SEQUENCE [LARGE SCALE GENOMIC DNA]</scope>
    <source>
        <strain evidence="3">DG_78</strain>
    </source>
</reference>
<keyword evidence="1" id="KW-0677">Repeat</keyword>
<evidence type="ECO:0000313" key="3">
    <source>
        <dbReference type="EMBL" id="KPJ73165.1"/>
    </source>
</evidence>
<feature type="domain" description="Prenyltransferase alpha-alpha toroid" evidence="2">
    <location>
        <begin position="78"/>
        <end position="211"/>
    </location>
</feature>
<dbReference type="SUPFAM" id="SSF48239">
    <property type="entry name" value="Terpenoid cyclases/Protein prenyltransferases"/>
    <property type="match status" value="1"/>
</dbReference>
<name>A0A0S7YEH9_UNCT6</name>
<protein>
    <recommendedName>
        <fullName evidence="2">Prenyltransferase alpha-alpha toroid domain-containing protein</fullName>
    </recommendedName>
</protein>
<dbReference type="CDD" id="cd00688">
    <property type="entry name" value="ISOPREN_C2_like"/>
    <property type="match status" value="1"/>
</dbReference>
<gene>
    <name evidence="3" type="ORF">AMJ52_04175</name>
</gene>
<comment type="caution">
    <text evidence="3">The sequence shown here is derived from an EMBL/GenBank/DDBJ whole genome shotgun (WGS) entry which is preliminary data.</text>
</comment>
<accession>A0A0S7YEH9</accession>